<dbReference type="PANTHER" id="PTHR47809:SF2">
    <property type="entry name" value="DNA-BINDING BROMODOMAIN-CONTAINING PROTEIN"/>
    <property type="match status" value="1"/>
</dbReference>
<proteinExistence type="predicted"/>
<evidence type="ECO:0000256" key="3">
    <source>
        <dbReference type="SAM" id="Coils"/>
    </source>
</evidence>
<evidence type="ECO:0000259" key="5">
    <source>
        <dbReference type="PROSITE" id="PS50014"/>
    </source>
</evidence>
<feature type="region of interest" description="Disordered" evidence="4">
    <location>
        <begin position="244"/>
        <end position="263"/>
    </location>
</feature>
<feature type="compositionally biased region" description="Basic and acidic residues" evidence="4">
    <location>
        <begin position="116"/>
        <end position="128"/>
    </location>
</feature>
<dbReference type="SUPFAM" id="SSF47370">
    <property type="entry name" value="Bromodomain"/>
    <property type="match status" value="1"/>
</dbReference>
<dbReference type="PRINTS" id="PR00503">
    <property type="entry name" value="BROMODOMAIN"/>
</dbReference>
<organism evidence="6 7">
    <name type="scientific">Heracleum sosnowskyi</name>
    <dbReference type="NCBI Taxonomy" id="360622"/>
    <lineage>
        <taxon>Eukaryota</taxon>
        <taxon>Viridiplantae</taxon>
        <taxon>Streptophyta</taxon>
        <taxon>Embryophyta</taxon>
        <taxon>Tracheophyta</taxon>
        <taxon>Spermatophyta</taxon>
        <taxon>Magnoliopsida</taxon>
        <taxon>eudicotyledons</taxon>
        <taxon>Gunneridae</taxon>
        <taxon>Pentapetalae</taxon>
        <taxon>asterids</taxon>
        <taxon>campanulids</taxon>
        <taxon>Apiales</taxon>
        <taxon>Apiaceae</taxon>
        <taxon>Apioideae</taxon>
        <taxon>apioid superclade</taxon>
        <taxon>Tordylieae</taxon>
        <taxon>Tordyliinae</taxon>
        <taxon>Heracleum</taxon>
    </lineage>
</organism>
<dbReference type="Pfam" id="PF00439">
    <property type="entry name" value="Bromodomain"/>
    <property type="match status" value="1"/>
</dbReference>
<evidence type="ECO:0000256" key="4">
    <source>
        <dbReference type="SAM" id="MobiDB-lite"/>
    </source>
</evidence>
<name>A0AAD8IHP8_9APIA</name>
<gene>
    <name evidence="6" type="ORF">POM88_023645</name>
</gene>
<feature type="region of interest" description="Disordered" evidence="4">
    <location>
        <begin position="106"/>
        <end position="129"/>
    </location>
</feature>
<dbReference type="PANTHER" id="PTHR47809">
    <property type="entry name" value="DNA-BINDING BROMODOMAIN-CONTAINING PROTEIN"/>
    <property type="match status" value="1"/>
</dbReference>
<feature type="region of interest" description="Disordered" evidence="4">
    <location>
        <begin position="659"/>
        <end position="681"/>
    </location>
</feature>
<feature type="compositionally biased region" description="Polar residues" evidence="4">
    <location>
        <begin position="246"/>
        <end position="255"/>
    </location>
</feature>
<protein>
    <submittedName>
        <fullName evidence="6">Bromo domain-containing protein</fullName>
    </submittedName>
</protein>
<sequence length="868" mass="98569">MIAYYFEVANKYLKQTPLLPHFNFQPSDIYIQKSGNLTMKRKRGKGKPRQNQSHVMVENEPDLNTVHDNVHVELDYGINTQTLQTDFSMGKQHLCVEKLVTEKSEKNANSLGNRTCQEESRSPHQDPRYDEEELSAALLVIKIIMKSDAAQPFNVPVDPDLLGIPDYYDIIETPMDFGTIRKNLEDGVKYVNSEGVFKDVQLIWENCSKYNKKGAYVLELMKRVKTNFMKFWTEAKLYVDPARTVKGSSHSQPSHSMRGKECKDGSCSNNSACQLQSQISPRQLHSGCPSLIYSQIQKPPGPPTSDRRQNKHAHGVPVGQDTDNSIYQEQHHQALLNNNQIITPPVEFNMRHSEHGHIDCYSVDSDTDNSARKLDNLVDHIQVQSQQFPIVYRDQPFTASKVGQRKLHQRYPVDPDNPITSGQLQDPRSLSLALSQHQSNRERNQPQRSCNQPYCLLPQPDTSSNRAQASVQRNTSSNQPQPSVQQPDSSSSQSEVPQQQPEGQNDITSSSKKGQTRTRGPTRCLKLWNRDGKRIYVTTDKSGQPVGDEASKLISFLGTVARDGITAPLIYADWRAVPEANKEKMWQQVQSKFDIDPISKDWVLKSLSRKWKDWKAKLKMAHYNIHATDEERIADRDERVPLDHWVALVSYWSSAEGQERSARNKASRAQHKSNQATGTKSFAPLLEEESQLQDHNKQQHDTSYNSQQNKEENFTEMMGQDKHCQVVTNGLDSSRSKSKCPMPTRAEALRMVSEANSEVREMKEKMAVMEQTCAQMATQMSTMMVMISSMQKSQDKQNSSIDVAGPSASRGSPQQRGLDLTFRQNSVTDNPDASEDELQQQTRSSKRNKMVQAPPPRNKMKRMPASRR</sequence>
<evidence type="ECO:0000256" key="1">
    <source>
        <dbReference type="ARBA" id="ARBA00023117"/>
    </source>
</evidence>
<keyword evidence="7" id="KW-1185">Reference proteome</keyword>
<dbReference type="InterPro" id="IPR036427">
    <property type="entry name" value="Bromodomain-like_sf"/>
</dbReference>
<feature type="compositionally biased region" description="Polar residues" evidence="4">
    <location>
        <begin position="418"/>
        <end position="438"/>
    </location>
</feature>
<dbReference type="AlphaFoldDB" id="A0AAD8IHP8"/>
<feature type="compositionally biased region" description="Polar residues" evidence="4">
    <location>
        <begin position="460"/>
        <end position="475"/>
    </location>
</feature>
<feature type="compositionally biased region" description="Low complexity" evidence="4">
    <location>
        <begin position="476"/>
        <end position="501"/>
    </location>
</feature>
<feature type="region of interest" description="Disordered" evidence="4">
    <location>
        <begin position="789"/>
        <end position="868"/>
    </location>
</feature>
<feature type="region of interest" description="Disordered" evidence="4">
    <location>
        <begin position="402"/>
        <end position="523"/>
    </location>
</feature>
<keyword evidence="3" id="KW-0175">Coiled coil</keyword>
<feature type="compositionally biased region" description="Polar residues" evidence="4">
    <location>
        <begin position="789"/>
        <end position="801"/>
    </location>
</feature>
<dbReference type="PROSITE" id="PS50014">
    <property type="entry name" value="BROMODOMAIN_2"/>
    <property type="match status" value="1"/>
</dbReference>
<comment type="caution">
    <text evidence="6">The sequence shown here is derived from an EMBL/GenBank/DDBJ whole genome shotgun (WGS) entry which is preliminary data.</text>
</comment>
<dbReference type="Gene3D" id="1.20.920.10">
    <property type="entry name" value="Bromodomain-like"/>
    <property type="match status" value="1"/>
</dbReference>
<feature type="coiled-coil region" evidence="3">
    <location>
        <begin position="745"/>
        <end position="779"/>
    </location>
</feature>
<dbReference type="InterPro" id="IPR001487">
    <property type="entry name" value="Bromodomain"/>
</dbReference>
<evidence type="ECO:0000256" key="2">
    <source>
        <dbReference type="PROSITE-ProRule" id="PRU00035"/>
    </source>
</evidence>
<feature type="compositionally biased region" description="Basic residues" evidence="4">
    <location>
        <begin position="858"/>
        <end position="868"/>
    </location>
</feature>
<feature type="domain" description="Bromo" evidence="5">
    <location>
        <begin position="145"/>
        <end position="218"/>
    </location>
</feature>
<dbReference type="SMART" id="SM00297">
    <property type="entry name" value="BROMO"/>
    <property type="match status" value="1"/>
</dbReference>
<dbReference type="EMBL" id="JAUIZM010000005">
    <property type="protein sequence ID" value="KAK1385910.1"/>
    <property type="molecule type" value="Genomic_DNA"/>
</dbReference>
<dbReference type="InterPro" id="IPR018359">
    <property type="entry name" value="Bromodomain_CS"/>
</dbReference>
<reference evidence="6" key="1">
    <citation type="submission" date="2023-02" db="EMBL/GenBank/DDBJ databases">
        <title>Genome of toxic invasive species Heracleum sosnowskyi carries increased number of genes despite the absence of recent whole-genome duplications.</title>
        <authorList>
            <person name="Schelkunov M."/>
            <person name="Shtratnikova V."/>
            <person name="Makarenko M."/>
            <person name="Klepikova A."/>
            <person name="Omelchenko D."/>
            <person name="Novikova G."/>
            <person name="Obukhova E."/>
            <person name="Bogdanov V."/>
            <person name="Penin A."/>
            <person name="Logacheva M."/>
        </authorList>
    </citation>
    <scope>NUCLEOTIDE SEQUENCE</scope>
    <source>
        <strain evidence="6">Hsosn_3</strain>
        <tissue evidence="6">Leaf</tissue>
    </source>
</reference>
<feature type="region of interest" description="Disordered" evidence="4">
    <location>
        <begin position="292"/>
        <end position="317"/>
    </location>
</feature>
<accession>A0AAD8IHP8</accession>
<feature type="compositionally biased region" description="Polar residues" evidence="4">
    <location>
        <begin position="822"/>
        <end position="831"/>
    </location>
</feature>
<evidence type="ECO:0000313" key="7">
    <source>
        <dbReference type="Proteomes" id="UP001237642"/>
    </source>
</evidence>
<evidence type="ECO:0000313" key="6">
    <source>
        <dbReference type="EMBL" id="KAK1385910.1"/>
    </source>
</evidence>
<dbReference type="PROSITE" id="PS00633">
    <property type="entry name" value="BROMODOMAIN_1"/>
    <property type="match status" value="1"/>
</dbReference>
<feature type="compositionally biased region" description="Polar residues" evidence="4">
    <location>
        <begin position="502"/>
        <end position="519"/>
    </location>
</feature>
<reference evidence="6" key="2">
    <citation type="submission" date="2023-05" db="EMBL/GenBank/DDBJ databases">
        <authorList>
            <person name="Schelkunov M.I."/>
        </authorList>
    </citation>
    <scope>NUCLEOTIDE SEQUENCE</scope>
    <source>
        <strain evidence="6">Hsosn_3</strain>
        <tissue evidence="6">Leaf</tissue>
    </source>
</reference>
<dbReference type="Proteomes" id="UP001237642">
    <property type="component" value="Unassembled WGS sequence"/>
</dbReference>
<keyword evidence="1 2" id="KW-0103">Bromodomain</keyword>